<sequence>MEKKEVIVESKGEQQNTNKQNTDFIEVYESALLLALLKNDLITKEEYQWCLEQLKK</sequence>
<organism evidence="1 2">
    <name type="scientific">Anaerosporobacter mobilis DSM 15930</name>
    <dbReference type="NCBI Taxonomy" id="1120996"/>
    <lineage>
        <taxon>Bacteria</taxon>
        <taxon>Bacillati</taxon>
        <taxon>Bacillota</taxon>
        <taxon>Clostridia</taxon>
        <taxon>Lachnospirales</taxon>
        <taxon>Lachnospiraceae</taxon>
        <taxon>Anaerosporobacter</taxon>
    </lineage>
</organism>
<dbReference type="RefSeq" id="WP_170865429.1">
    <property type="nucleotide sequence ID" value="NZ_FRCP01000006.1"/>
</dbReference>
<dbReference type="AlphaFoldDB" id="A0A1M7FPU3"/>
<gene>
    <name evidence="1" type="ORF">SAMN02746066_00578</name>
</gene>
<reference evidence="1 2" key="1">
    <citation type="submission" date="2016-11" db="EMBL/GenBank/DDBJ databases">
        <authorList>
            <person name="Jaros S."/>
            <person name="Januszkiewicz K."/>
            <person name="Wedrychowicz H."/>
        </authorList>
    </citation>
    <scope>NUCLEOTIDE SEQUENCE [LARGE SCALE GENOMIC DNA]</scope>
    <source>
        <strain evidence="1 2">DSM 15930</strain>
    </source>
</reference>
<evidence type="ECO:0000313" key="1">
    <source>
        <dbReference type="EMBL" id="SHM06063.1"/>
    </source>
</evidence>
<proteinExistence type="predicted"/>
<accession>A0A1M7FPU3</accession>
<protein>
    <submittedName>
        <fullName evidence="1">Uncharacterized protein</fullName>
    </submittedName>
</protein>
<dbReference type="STRING" id="1120996.SAMN02746066_00578"/>
<evidence type="ECO:0000313" key="2">
    <source>
        <dbReference type="Proteomes" id="UP000184038"/>
    </source>
</evidence>
<dbReference type="EMBL" id="FRCP01000006">
    <property type="protein sequence ID" value="SHM06063.1"/>
    <property type="molecule type" value="Genomic_DNA"/>
</dbReference>
<keyword evidence="2" id="KW-1185">Reference proteome</keyword>
<name>A0A1M7FPU3_9FIRM</name>
<dbReference type="Proteomes" id="UP000184038">
    <property type="component" value="Unassembled WGS sequence"/>
</dbReference>